<protein>
    <submittedName>
        <fullName evidence="5">Uncharacterized protein</fullName>
    </submittedName>
</protein>
<keyword evidence="2" id="KW-0808">Transferase</keyword>
<feature type="compositionally biased region" description="Basic and acidic residues" evidence="4">
    <location>
        <begin position="8"/>
        <end position="17"/>
    </location>
</feature>
<proteinExistence type="inferred from homology"/>
<dbReference type="Proteomes" id="UP000095767">
    <property type="component" value="Unassembled WGS sequence"/>
</dbReference>
<evidence type="ECO:0000256" key="3">
    <source>
        <dbReference type="ARBA" id="ARBA00023315"/>
    </source>
</evidence>
<comment type="caution">
    <text evidence="5">The sequence shown here is derived from an EMBL/GenBank/DDBJ whole genome shotgun (WGS) entry which is preliminary data.</text>
</comment>
<dbReference type="PANTHER" id="PTHR31642">
    <property type="entry name" value="TRICHOTHECENE 3-O-ACETYLTRANSFERASE"/>
    <property type="match status" value="1"/>
</dbReference>
<name>A0A1E5UQ39_9POAL</name>
<organism evidence="5 6">
    <name type="scientific">Dichanthelium oligosanthes</name>
    <dbReference type="NCBI Taxonomy" id="888268"/>
    <lineage>
        <taxon>Eukaryota</taxon>
        <taxon>Viridiplantae</taxon>
        <taxon>Streptophyta</taxon>
        <taxon>Embryophyta</taxon>
        <taxon>Tracheophyta</taxon>
        <taxon>Spermatophyta</taxon>
        <taxon>Magnoliopsida</taxon>
        <taxon>Liliopsida</taxon>
        <taxon>Poales</taxon>
        <taxon>Poaceae</taxon>
        <taxon>PACMAD clade</taxon>
        <taxon>Panicoideae</taxon>
        <taxon>Panicodae</taxon>
        <taxon>Paniceae</taxon>
        <taxon>Dichantheliinae</taxon>
        <taxon>Dichanthelium</taxon>
    </lineage>
</organism>
<evidence type="ECO:0000256" key="2">
    <source>
        <dbReference type="ARBA" id="ARBA00022679"/>
    </source>
</evidence>
<dbReference type="InterPro" id="IPR050317">
    <property type="entry name" value="Plant_Fungal_Acyltransferase"/>
</dbReference>
<keyword evidence="3" id="KW-0012">Acyltransferase</keyword>
<evidence type="ECO:0000313" key="6">
    <source>
        <dbReference type="Proteomes" id="UP000095767"/>
    </source>
</evidence>
<dbReference type="InterPro" id="IPR023213">
    <property type="entry name" value="CAT-like_dom_sf"/>
</dbReference>
<comment type="similarity">
    <text evidence="1">Belongs to the plant acyltransferase family.</text>
</comment>
<dbReference type="GO" id="GO:0016747">
    <property type="term" value="F:acyltransferase activity, transferring groups other than amino-acyl groups"/>
    <property type="evidence" value="ECO:0007669"/>
    <property type="project" value="TreeGrafter"/>
</dbReference>
<dbReference type="PANTHER" id="PTHR31642:SF13">
    <property type="entry name" value="AGMATINE HYDROXYCINNAMOYLTRANSFERASE 1"/>
    <property type="match status" value="1"/>
</dbReference>
<dbReference type="OrthoDB" id="688683at2759"/>
<dbReference type="EMBL" id="LWDX02068427">
    <property type="protein sequence ID" value="OEL14981.1"/>
    <property type="molecule type" value="Genomic_DNA"/>
</dbReference>
<dbReference type="STRING" id="888268.A0A1E5UQ39"/>
<gene>
    <name evidence="5" type="ORF">BAE44_0024000</name>
</gene>
<dbReference type="Pfam" id="PF02458">
    <property type="entry name" value="Transferase"/>
    <property type="match status" value="1"/>
</dbReference>
<feature type="region of interest" description="Disordered" evidence="4">
    <location>
        <begin position="1"/>
        <end position="22"/>
    </location>
</feature>
<accession>A0A1E5UQ39</accession>
<reference evidence="5 6" key="1">
    <citation type="submission" date="2016-09" db="EMBL/GenBank/DDBJ databases">
        <title>The draft genome of Dichanthelium oligosanthes: A C3 panicoid grass species.</title>
        <authorList>
            <person name="Studer A.J."/>
            <person name="Schnable J.C."/>
            <person name="Brutnell T.P."/>
        </authorList>
    </citation>
    <scope>NUCLEOTIDE SEQUENCE [LARGE SCALE GENOMIC DNA]</scope>
    <source>
        <strain evidence="6">cv. Kellogg 1175</strain>
        <tissue evidence="5">Leaf</tissue>
    </source>
</reference>
<dbReference type="Gene3D" id="3.30.559.10">
    <property type="entry name" value="Chloramphenicol acetyltransferase-like domain"/>
    <property type="match status" value="1"/>
</dbReference>
<evidence type="ECO:0000313" key="5">
    <source>
        <dbReference type="EMBL" id="OEL14981.1"/>
    </source>
</evidence>
<evidence type="ECO:0000256" key="4">
    <source>
        <dbReference type="SAM" id="MobiDB-lite"/>
    </source>
</evidence>
<dbReference type="AlphaFoldDB" id="A0A1E5UQ39"/>
<sequence>MARAVGRVPREGGRLSRDGPNGWPAVLLPNDAGARLVEGTVDAPLVRSMPFKPSLELLRLHPNIDGPVEELVQVQLTRFTCGSLVVGFTAHHHIADG</sequence>
<evidence type="ECO:0000256" key="1">
    <source>
        <dbReference type="ARBA" id="ARBA00009861"/>
    </source>
</evidence>
<keyword evidence="6" id="KW-1185">Reference proteome</keyword>